<dbReference type="EMBL" id="QGGO01000031">
    <property type="protein sequence ID" value="PWK18140.1"/>
    <property type="molecule type" value="Genomic_DNA"/>
</dbReference>
<sequence length="463" mass="50841">MKFQNVVYNLHDYLKMKNKIRIGCGAGFSGDRIEPAIVLAEKGELDYLVLECLAERTIALANKRKMADSTKGYDPLLERRIETLLPHLLKNNIRLITNMGAANPIEGAKKIIEIAKKQGVNIKVAAVSGDDVIGDLQITNDDFRVFNNENFAYDLIQNRKSQIVNSANAYLGIEGILEALQADAQIIITGRVADPSLFLAPMIHEFGWQTDDFDLLGKGTVIGHLMECAGHITGGYFADPIKKPVENMENLGHPFADIFSDGSAIISKVEGTGGIINLQTAKEQLLYEVINPNEYFTPDVIADFTSVKLEEIGKNQIKVSGGGGKTKPETYKVSVGYKAFWQGEGEISYAGYSALERAKLAGETLEKRLKPQFDDIQVDYIGQNSVFPNSKFQYQNSEVRLRIAAKAQTQAEAALIGEEVEALYTNGPAGGGGVRKYVNEVIGIVSVLVDRNKIKPVMTLFSE</sequence>
<keyword evidence="3" id="KW-1185">Reference proteome</keyword>
<evidence type="ECO:0000313" key="2">
    <source>
        <dbReference type="EMBL" id="PWK18140.1"/>
    </source>
</evidence>
<accession>A0A316E5D9</accession>
<dbReference type="Proteomes" id="UP000245489">
    <property type="component" value="Unassembled WGS sequence"/>
</dbReference>
<feature type="domain" description="Acyclic terpene utilisation N-terminal" evidence="1">
    <location>
        <begin position="20"/>
        <end position="459"/>
    </location>
</feature>
<dbReference type="AlphaFoldDB" id="A0A316E5D9"/>
<gene>
    <name evidence="2" type="ORF">LV89_04167</name>
</gene>
<dbReference type="PANTHER" id="PTHR47472">
    <property type="entry name" value="PROPIONYL-COA CARBOXYLASE"/>
    <property type="match status" value="1"/>
</dbReference>
<reference evidence="2 3" key="1">
    <citation type="submission" date="2018-05" db="EMBL/GenBank/DDBJ databases">
        <title>Genomic Encyclopedia of Archaeal and Bacterial Type Strains, Phase II (KMG-II): from individual species to whole genera.</title>
        <authorList>
            <person name="Goeker M."/>
        </authorList>
    </citation>
    <scope>NUCLEOTIDE SEQUENCE [LARGE SCALE GENOMIC DNA]</scope>
    <source>
        <strain evidence="2 3">DSM 22214</strain>
    </source>
</reference>
<dbReference type="Pfam" id="PF07287">
    <property type="entry name" value="AtuA"/>
    <property type="match status" value="1"/>
</dbReference>
<comment type="caution">
    <text evidence="2">The sequence shown here is derived from an EMBL/GenBank/DDBJ whole genome shotgun (WGS) entry which is preliminary data.</text>
</comment>
<proteinExistence type="predicted"/>
<protein>
    <submittedName>
        <fullName evidence="2">Uncharacterized protein DUF1446</fullName>
    </submittedName>
</protein>
<evidence type="ECO:0000259" key="1">
    <source>
        <dbReference type="Pfam" id="PF07287"/>
    </source>
</evidence>
<name>A0A316E5D9_9BACT</name>
<organism evidence="2 3">
    <name type="scientific">Arcicella aurantiaca</name>
    <dbReference type="NCBI Taxonomy" id="591202"/>
    <lineage>
        <taxon>Bacteria</taxon>
        <taxon>Pseudomonadati</taxon>
        <taxon>Bacteroidota</taxon>
        <taxon>Cytophagia</taxon>
        <taxon>Cytophagales</taxon>
        <taxon>Flectobacillaceae</taxon>
        <taxon>Arcicella</taxon>
    </lineage>
</organism>
<dbReference type="InterPro" id="IPR010839">
    <property type="entry name" value="AtuA_N"/>
</dbReference>
<dbReference type="PANTHER" id="PTHR47472:SF1">
    <property type="entry name" value="DUF1446-DOMAIN-CONTAINING PROTEIN"/>
    <property type="match status" value="1"/>
</dbReference>
<evidence type="ECO:0000313" key="3">
    <source>
        <dbReference type="Proteomes" id="UP000245489"/>
    </source>
</evidence>